<dbReference type="Proteomes" id="UP001150266">
    <property type="component" value="Unassembled WGS sequence"/>
</dbReference>
<dbReference type="AlphaFoldDB" id="A0A9W9DN46"/>
<dbReference type="Gene3D" id="1.20.1250.20">
    <property type="entry name" value="MFS general substrate transporter like domains"/>
    <property type="match status" value="2"/>
</dbReference>
<dbReference type="Pfam" id="PF07690">
    <property type="entry name" value="MFS_1"/>
    <property type="match status" value="1"/>
</dbReference>
<feature type="transmembrane region" description="Helical" evidence="3">
    <location>
        <begin position="354"/>
        <end position="376"/>
    </location>
</feature>
<comment type="subcellular location">
    <subcellularLocation>
        <location evidence="1">Membrane</location>
        <topology evidence="1">Multi-pass membrane protein</topology>
    </subcellularLocation>
</comment>
<feature type="transmembrane region" description="Helical" evidence="3">
    <location>
        <begin position="215"/>
        <end position="232"/>
    </location>
</feature>
<feature type="transmembrane region" description="Helical" evidence="3">
    <location>
        <begin position="125"/>
        <end position="142"/>
    </location>
</feature>
<keyword evidence="3" id="KW-0812">Transmembrane</keyword>
<dbReference type="InterPro" id="IPR011701">
    <property type="entry name" value="MFS"/>
</dbReference>
<dbReference type="OrthoDB" id="2213137at2759"/>
<dbReference type="PROSITE" id="PS50850">
    <property type="entry name" value="MFS"/>
    <property type="match status" value="1"/>
</dbReference>
<feature type="domain" description="Major facilitator superfamily (MFS) profile" evidence="4">
    <location>
        <begin position="53"/>
        <end position="455"/>
    </location>
</feature>
<proteinExistence type="inferred from homology"/>
<comment type="caution">
    <text evidence="5">The sequence shown here is derived from an EMBL/GenBank/DDBJ whole genome shotgun (WGS) entry which is preliminary data.</text>
</comment>
<dbReference type="GO" id="GO:0022857">
    <property type="term" value="F:transmembrane transporter activity"/>
    <property type="evidence" value="ECO:0007669"/>
    <property type="project" value="InterPro"/>
</dbReference>
<reference evidence="5" key="1">
    <citation type="submission" date="2022-08" db="EMBL/GenBank/DDBJ databases">
        <title>A Global Phylogenomic Analysis of the Shiitake Genus Lentinula.</title>
        <authorList>
            <consortium name="DOE Joint Genome Institute"/>
            <person name="Sierra-Patev S."/>
            <person name="Min B."/>
            <person name="Naranjo-Ortiz M."/>
            <person name="Looney B."/>
            <person name="Konkel Z."/>
            <person name="Slot J.C."/>
            <person name="Sakamoto Y."/>
            <person name="Steenwyk J.L."/>
            <person name="Rokas A."/>
            <person name="Carro J."/>
            <person name="Camarero S."/>
            <person name="Ferreira P."/>
            <person name="Molpeceres G."/>
            <person name="Ruiz-Duenas F.J."/>
            <person name="Serrano A."/>
            <person name="Henrissat B."/>
            <person name="Drula E."/>
            <person name="Hughes K.W."/>
            <person name="Mata J.L."/>
            <person name="Ishikawa N.K."/>
            <person name="Vargas-Isla R."/>
            <person name="Ushijima S."/>
            <person name="Smith C.A."/>
            <person name="Ahrendt S."/>
            <person name="Andreopoulos W."/>
            <person name="He G."/>
            <person name="Labutti K."/>
            <person name="Lipzen A."/>
            <person name="Ng V."/>
            <person name="Riley R."/>
            <person name="Sandor L."/>
            <person name="Barry K."/>
            <person name="Martinez A.T."/>
            <person name="Xiao Y."/>
            <person name="Gibbons J.G."/>
            <person name="Terashima K."/>
            <person name="Grigoriev I.V."/>
            <person name="Hibbett D.S."/>
        </authorList>
    </citation>
    <scope>NUCLEOTIDE SEQUENCE</scope>
    <source>
        <strain evidence="5">JLM2183</strain>
    </source>
</reference>
<keyword evidence="3" id="KW-1133">Transmembrane helix</keyword>
<dbReference type="PANTHER" id="PTHR11360">
    <property type="entry name" value="MONOCARBOXYLATE TRANSPORTER"/>
    <property type="match status" value="1"/>
</dbReference>
<evidence type="ECO:0000256" key="1">
    <source>
        <dbReference type="ARBA" id="ARBA00004141"/>
    </source>
</evidence>
<dbReference type="PANTHER" id="PTHR11360:SF287">
    <property type="entry name" value="MFS MONOCARBOXYLATE TRANSPORTER"/>
    <property type="match status" value="1"/>
</dbReference>
<evidence type="ECO:0000259" key="4">
    <source>
        <dbReference type="PROSITE" id="PS50850"/>
    </source>
</evidence>
<feature type="transmembrane region" description="Helical" evidence="3">
    <location>
        <begin position="388"/>
        <end position="412"/>
    </location>
</feature>
<dbReference type="InterPro" id="IPR020846">
    <property type="entry name" value="MFS_dom"/>
</dbReference>
<comment type="similarity">
    <text evidence="2">Belongs to the major facilitator superfamily. Monocarboxylate porter (TC 2.A.1.13) family.</text>
</comment>
<protein>
    <submittedName>
        <fullName evidence="5">MFS general substrate transporter</fullName>
    </submittedName>
</protein>
<organism evidence="5 6">
    <name type="scientific">Lentinula aciculospora</name>
    <dbReference type="NCBI Taxonomy" id="153920"/>
    <lineage>
        <taxon>Eukaryota</taxon>
        <taxon>Fungi</taxon>
        <taxon>Dikarya</taxon>
        <taxon>Basidiomycota</taxon>
        <taxon>Agaricomycotina</taxon>
        <taxon>Agaricomycetes</taxon>
        <taxon>Agaricomycetidae</taxon>
        <taxon>Agaricales</taxon>
        <taxon>Marasmiineae</taxon>
        <taxon>Omphalotaceae</taxon>
        <taxon>Lentinula</taxon>
    </lineage>
</organism>
<dbReference type="InterPro" id="IPR050327">
    <property type="entry name" value="Proton-linked_MCT"/>
</dbReference>
<feature type="transmembrane region" description="Helical" evidence="3">
    <location>
        <begin position="329"/>
        <end position="348"/>
    </location>
</feature>
<evidence type="ECO:0000313" key="6">
    <source>
        <dbReference type="Proteomes" id="UP001150266"/>
    </source>
</evidence>
<dbReference type="EMBL" id="JAOTPV010000009">
    <property type="protein sequence ID" value="KAJ4478343.1"/>
    <property type="molecule type" value="Genomic_DNA"/>
</dbReference>
<keyword evidence="3" id="KW-0472">Membrane</keyword>
<feature type="transmembrane region" description="Helical" evidence="3">
    <location>
        <begin position="432"/>
        <end position="452"/>
    </location>
</feature>
<sequence>MDDAIEIPEIALASTLNTTTAERPDALDGQSFASASQQRHPPADEGWRAWTFCACALTYETMIWGWNSTSGLFQQYYQTHTPFNKSSAATLSIIGQSSLALQYIELVFLVLVFQRYPEYAKLSMWISLGICVASLIAASFVSQVWALILLQGVAFGTSAGVLYGPVIVWLSEWFITKRGLAGGIIFAGSGIGGFVFPLVVGYLLDSVGFRWTLRAGALILVITCGVAIFGINPRIPPRMHSMPNHSDRAPWLPRDLSPLKSPLLYWTAGTTLVQALSYFPVSLFIPTYTASINSATLPTTIVLALFNVASVVCYALFGRLCDSYPYQYIILCSGVGSAFAAFFLWGFATSLALVFTFAIVFGGVSGGFSGVWLPAASAIGGTRNEITTLVFALLGAAKGIASIVGPVIAASLHNSHEQNSKTMYGGFGFRKVELFVGSMAVGTVMGALGLTFSRRKLKK</sequence>
<feature type="transmembrane region" description="Helical" evidence="3">
    <location>
        <begin position="148"/>
        <end position="170"/>
    </location>
</feature>
<dbReference type="GO" id="GO:0016020">
    <property type="term" value="C:membrane"/>
    <property type="evidence" value="ECO:0007669"/>
    <property type="project" value="UniProtKB-SubCell"/>
</dbReference>
<accession>A0A9W9DN46</accession>
<evidence type="ECO:0000313" key="5">
    <source>
        <dbReference type="EMBL" id="KAJ4478343.1"/>
    </source>
</evidence>
<dbReference type="InterPro" id="IPR036259">
    <property type="entry name" value="MFS_trans_sf"/>
</dbReference>
<keyword evidence="6" id="KW-1185">Reference proteome</keyword>
<feature type="transmembrane region" description="Helical" evidence="3">
    <location>
        <begin position="297"/>
        <end position="317"/>
    </location>
</feature>
<feature type="transmembrane region" description="Helical" evidence="3">
    <location>
        <begin position="263"/>
        <end position="285"/>
    </location>
</feature>
<feature type="transmembrane region" description="Helical" evidence="3">
    <location>
        <begin position="93"/>
        <end position="113"/>
    </location>
</feature>
<evidence type="ECO:0000256" key="2">
    <source>
        <dbReference type="ARBA" id="ARBA00006727"/>
    </source>
</evidence>
<gene>
    <name evidence="5" type="ORF">J3R30DRAFT_3480616</name>
</gene>
<evidence type="ECO:0000256" key="3">
    <source>
        <dbReference type="SAM" id="Phobius"/>
    </source>
</evidence>
<feature type="transmembrane region" description="Helical" evidence="3">
    <location>
        <begin position="182"/>
        <end position="203"/>
    </location>
</feature>
<dbReference type="SUPFAM" id="SSF103473">
    <property type="entry name" value="MFS general substrate transporter"/>
    <property type="match status" value="1"/>
</dbReference>
<name>A0A9W9DN46_9AGAR</name>